<keyword evidence="5 12" id="KW-0808">Transferase</keyword>
<evidence type="ECO:0000256" key="7">
    <source>
        <dbReference type="ARBA" id="ARBA00022968"/>
    </source>
</evidence>
<evidence type="ECO:0000256" key="6">
    <source>
        <dbReference type="ARBA" id="ARBA00022692"/>
    </source>
</evidence>
<keyword evidence="16" id="KW-1185">Reference proteome</keyword>
<reference evidence="15" key="2">
    <citation type="submission" date="2020-11" db="EMBL/GenBank/DDBJ databases">
        <authorList>
            <person name="McCartney M.A."/>
            <person name="Auch B."/>
            <person name="Kono T."/>
            <person name="Mallez S."/>
            <person name="Becker A."/>
            <person name="Gohl D.M."/>
            <person name="Silverstein K.A.T."/>
            <person name="Koren S."/>
            <person name="Bechman K.B."/>
            <person name="Herman A."/>
            <person name="Abrahante J.E."/>
            <person name="Garbe J."/>
        </authorList>
    </citation>
    <scope>NUCLEOTIDE SEQUENCE</scope>
    <source>
        <strain evidence="15">Duluth1</strain>
        <tissue evidence="15">Whole animal</tissue>
    </source>
</reference>
<feature type="domain" description="Fucosyltransferase C-terminal" evidence="13">
    <location>
        <begin position="174"/>
        <end position="348"/>
    </location>
</feature>
<comment type="similarity">
    <text evidence="3 12">Belongs to the glycosyltransferase 10 family.</text>
</comment>
<evidence type="ECO:0000256" key="8">
    <source>
        <dbReference type="ARBA" id="ARBA00022989"/>
    </source>
</evidence>
<keyword evidence="10 12" id="KW-0472">Membrane</keyword>
<comment type="caution">
    <text evidence="15">The sequence shown here is derived from an EMBL/GenBank/DDBJ whole genome shotgun (WGS) entry which is preliminary data.</text>
</comment>
<keyword evidence="8 12" id="KW-1133">Transmembrane helix</keyword>
<evidence type="ECO:0000256" key="2">
    <source>
        <dbReference type="ARBA" id="ARBA00004922"/>
    </source>
</evidence>
<proteinExistence type="inferred from homology"/>
<evidence type="ECO:0000313" key="15">
    <source>
        <dbReference type="EMBL" id="KAH3741711.1"/>
    </source>
</evidence>
<feature type="domain" description="Fucosyltransferase N-terminal" evidence="14">
    <location>
        <begin position="44"/>
        <end position="153"/>
    </location>
</feature>
<dbReference type="GO" id="GO:0032580">
    <property type="term" value="C:Golgi cisterna membrane"/>
    <property type="evidence" value="ECO:0007669"/>
    <property type="project" value="UniProtKB-SubCell"/>
</dbReference>
<dbReference type="InterPro" id="IPR055270">
    <property type="entry name" value="Glyco_tran_10_C"/>
</dbReference>
<dbReference type="GO" id="GO:0000139">
    <property type="term" value="C:Golgi membrane"/>
    <property type="evidence" value="ECO:0007669"/>
    <property type="project" value="UniProtKB-SubCell"/>
</dbReference>
<dbReference type="OrthoDB" id="6085082at2759"/>
<evidence type="ECO:0000256" key="4">
    <source>
        <dbReference type="ARBA" id="ARBA00022676"/>
    </source>
</evidence>
<dbReference type="PANTHER" id="PTHR48438:SF1">
    <property type="entry name" value="ALPHA-(1,3)-FUCOSYLTRANSFERASE C-RELATED"/>
    <property type="match status" value="1"/>
</dbReference>
<dbReference type="Pfam" id="PF00852">
    <property type="entry name" value="Glyco_transf_10"/>
    <property type="match status" value="1"/>
</dbReference>
<keyword evidence="6 12" id="KW-0812">Transmembrane</keyword>
<dbReference type="EMBL" id="JAIWYP010000011">
    <property type="protein sequence ID" value="KAH3741711.1"/>
    <property type="molecule type" value="Genomic_DNA"/>
</dbReference>
<sequence>MEGAPVKTRCPILKMTLTGSLVLIVIQTASIFYYWERLDKQTDLILWVNPPDYLRQHDAYHLNFDHCKVNRCLLTYNKELFSEARAVIFNGHVLGYKQTSQVRHKDQLWVWWSNAPPSNYFQNGDRWTYPPYREGFNLTMTYHHGSDIIMPFGAITVSDVTQPLDWFAVADKKYKDAVFIETNSCFARSERGEYIETLKLYINIEIFHANDCHDSRKVWHCASRHYSDACYDIINEYKFYLAFEDALCEDYVTDQFFKHYNYNVIIVTRTGNVNNSTRKILKDATYINADDFRSAHELGEYLQELGRDMKRYANILETKSRTKSVPFSSTYQNALCDLCAHVRKVPKIRHDVIVTKYDNIRHYFNEDNFCKYPSDLKPPVTKPMNKTTKTTSTKTLIY</sequence>
<evidence type="ECO:0000256" key="3">
    <source>
        <dbReference type="ARBA" id="ARBA00008919"/>
    </source>
</evidence>
<reference evidence="15" key="1">
    <citation type="journal article" date="2019" name="bioRxiv">
        <title>The Genome of the Zebra Mussel, Dreissena polymorpha: A Resource for Invasive Species Research.</title>
        <authorList>
            <person name="McCartney M.A."/>
            <person name="Auch B."/>
            <person name="Kono T."/>
            <person name="Mallez S."/>
            <person name="Zhang Y."/>
            <person name="Obille A."/>
            <person name="Becker A."/>
            <person name="Abrahante J.E."/>
            <person name="Garbe J."/>
            <person name="Badalamenti J.P."/>
            <person name="Herman A."/>
            <person name="Mangelson H."/>
            <person name="Liachko I."/>
            <person name="Sullivan S."/>
            <person name="Sone E.D."/>
            <person name="Koren S."/>
            <person name="Silverstein K.A.T."/>
            <person name="Beckman K.B."/>
            <person name="Gohl D.M."/>
        </authorList>
    </citation>
    <scope>NUCLEOTIDE SEQUENCE</scope>
    <source>
        <strain evidence="15">Duluth1</strain>
        <tissue evidence="15">Whole animal</tissue>
    </source>
</reference>
<dbReference type="EC" id="2.4.1.-" evidence="12"/>
<dbReference type="PANTHER" id="PTHR48438">
    <property type="entry name" value="ALPHA-(1,3)-FUCOSYLTRANSFERASE C-RELATED"/>
    <property type="match status" value="1"/>
</dbReference>
<dbReference type="InterPro" id="IPR031481">
    <property type="entry name" value="Glyco_tran_10_N"/>
</dbReference>
<name>A0A9D4DCE8_DREPO</name>
<evidence type="ECO:0000259" key="14">
    <source>
        <dbReference type="Pfam" id="PF17039"/>
    </source>
</evidence>
<evidence type="ECO:0000256" key="11">
    <source>
        <dbReference type="ARBA" id="ARBA00023180"/>
    </source>
</evidence>
<feature type="transmembrane region" description="Helical" evidence="12">
    <location>
        <begin position="12"/>
        <end position="35"/>
    </location>
</feature>
<dbReference type="GO" id="GO:0008417">
    <property type="term" value="F:fucosyltransferase activity"/>
    <property type="evidence" value="ECO:0007669"/>
    <property type="project" value="InterPro"/>
</dbReference>
<dbReference type="InterPro" id="IPR001503">
    <property type="entry name" value="Glyco_trans_10"/>
</dbReference>
<dbReference type="Proteomes" id="UP000828390">
    <property type="component" value="Unassembled WGS sequence"/>
</dbReference>
<comment type="pathway">
    <text evidence="2">Protein modification; protein glycosylation.</text>
</comment>
<organism evidence="15 16">
    <name type="scientific">Dreissena polymorpha</name>
    <name type="common">Zebra mussel</name>
    <name type="synonym">Mytilus polymorpha</name>
    <dbReference type="NCBI Taxonomy" id="45954"/>
    <lineage>
        <taxon>Eukaryota</taxon>
        <taxon>Metazoa</taxon>
        <taxon>Spiralia</taxon>
        <taxon>Lophotrochozoa</taxon>
        <taxon>Mollusca</taxon>
        <taxon>Bivalvia</taxon>
        <taxon>Autobranchia</taxon>
        <taxon>Heteroconchia</taxon>
        <taxon>Euheterodonta</taxon>
        <taxon>Imparidentia</taxon>
        <taxon>Neoheterodontei</taxon>
        <taxon>Myida</taxon>
        <taxon>Dreissenoidea</taxon>
        <taxon>Dreissenidae</taxon>
        <taxon>Dreissena</taxon>
    </lineage>
</organism>
<evidence type="ECO:0000313" key="16">
    <source>
        <dbReference type="Proteomes" id="UP000828390"/>
    </source>
</evidence>
<keyword evidence="4 12" id="KW-0328">Glycosyltransferase</keyword>
<evidence type="ECO:0000256" key="10">
    <source>
        <dbReference type="ARBA" id="ARBA00023136"/>
    </source>
</evidence>
<protein>
    <recommendedName>
        <fullName evidence="12">Fucosyltransferase</fullName>
        <ecNumber evidence="12">2.4.1.-</ecNumber>
    </recommendedName>
</protein>
<dbReference type="AlphaFoldDB" id="A0A9D4DCE8"/>
<keyword evidence="9 12" id="KW-0333">Golgi apparatus</keyword>
<dbReference type="SUPFAM" id="SSF53756">
    <property type="entry name" value="UDP-Glycosyltransferase/glycogen phosphorylase"/>
    <property type="match status" value="1"/>
</dbReference>
<dbReference type="Pfam" id="PF17039">
    <property type="entry name" value="Glyco_tran_10_N"/>
    <property type="match status" value="1"/>
</dbReference>
<keyword evidence="11" id="KW-0325">Glycoprotein</keyword>
<evidence type="ECO:0000259" key="13">
    <source>
        <dbReference type="Pfam" id="PF00852"/>
    </source>
</evidence>
<evidence type="ECO:0000256" key="12">
    <source>
        <dbReference type="RuleBase" id="RU003832"/>
    </source>
</evidence>
<comment type="subcellular location">
    <subcellularLocation>
        <location evidence="1">Golgi apparatus membrane</location>
        <topology evidence="1">Single-pass type II membrane protein</topology>
    </subcellularLocation>
    <subcellularLocation>
        <location evidence="12">Golgi apparatus</location>
        <location evidence="12">Golgi stack membrane</location>
        <topology evidence="12">Single-pass type II membrane protein</topology>
    </subcellularLocation>
</comment>
<accession>A0A9D4DCE8</accession>
<gene>
    <name evidence="15" type="ORF">DPMN_048436</name>
</gene>
<keyword evidence="7" id="KW-0735">Signal-anchor</keyword>
<dbReference type="InterPro" id="IPR038577">
    <property type="entry name" value="GT10-like_C_sf"/>
</dbReference>
<evidence type="ECO:0000256" key="9">
    <source>
        <dbReference type="ARBA" id="ARBA00023034"/>
    </source>
</evidence>
<evidence type="ECO:0000256" key="1">
    <source>
        <dbReference type="ARBA" id="ARBA00004323"/>
    </source>
</evidence>
<evidence type="ECO:0000256" key="5">
    <source>
        <dbReference type="ARBA" id="ARBA00022679"/>
    </source>
</evidence>
<dbReference type="Gene3D" id="3.40.50.11660">
    <property type="entry name" value="Glycosyl transferase family 10, C-terminal domain"/>
    <property type="match status" value="1"/>
</dbReference>